<evidence type="ECO:0000256" key="5">
    <source>
        <dbReference type="ARBA" id="ARBA00044059"/>
    </source>
</evidence>
<dbReference type="PANTHER" id="PTHR43086:SF3">
    <property type="entry name" value="NADP-DEPENDENT 3-HYDROXY ACID DEHYDROGENASE YDFG"/>
    <property type="match status" value="1"/>
</dbReference>
<dbReference type="Pfam" id="PF00106">
    <property type="entry name" value="adh_short"/>
    <property type="match status" value="1"/>
</dbReference>
<evidence type="ECO:0000313" key="12">
    <source>
        <dbReference type="EMBL" id="MBA0086760.1"/>
    </source>
</evidence>
<dbReference type="InterPro" id="IPR020904">
    <property type="entry name" value="Sc_DH/Rdtase_CS"/>
</dbReference>
<dbReference type="GO" id="GO:0035527">
    <property type="term" value="F:3-hydroxypropionate dehydrogenase (NADP+) activity"/>
    <property type="evidence" value="ECO:0007669"/>
    <property type="project" value="UniProtKB-EC"/>
</dbReference>
<comment type="catalytic activity">
    <reaction evidence="10">
        <text>3-hydroxypropanoate + NADP(+) = 3-oxopropanoate + NADPH + H(+)</text>
        <dbReference type="Rhea" id="RHEA:26438"/>
        <dbReference type="ChEBI" id="CHEBI:15378"/>
        <dbReference type="ChEBI" id="CHEBI:16510"/>
        <dbReference type="ChEBI" id="CHEBI:33190"/>
        <dbReference type="ChEBI" id="CHEBI:57783"/>
        <dbReference type="ChEBI" id="CHEBI:58349"/>
        <dbReference type="EC" id="1.1.1.298"/>
    </reaction>
</comment>
<evidence type="ECO:0000313" key="13">
    <source>
        <dbReference type="Proteomes" id="UP000567293"/>
    </source>
</evidence>
<evidence type="ECO:0000256" key="1">
    <source>
        <dbReference type="ARBA" id="ARBA00006484"/>
    </source>
</evidence>
<evidence type="ECO:0000256" key="11">
    <source>
        <dbReference type="RuleBase" id="RU000363"/>
    </source>
</evidence>
<dbReference type="PROSITE" id="PS00061">
    <property type="entry name" value="ADH_SHORT"/>
    <property type="match status" value="1"/>
</dbReference>
<dbReference type="EMBL" id="JACDQQ010001667">
    <property type="protein sequence ID" value="MBA0086760.1"/>
    <property type="molecule type" value="Genomic_DNA"/>
</dbReference>
<comment type="caution">
    <text evidence="12">The sequence shown here is derived from an EMBL/GenBank/DDBJ whole genome shotgun (WGS) entry which is preliminary data.</text>
</comment>
<keyword evidence="13" id="KW-1185">Reference proteome</keyword>
<comment type="catalytic activity">
    <reaction evidence="3">
        <text>L-allo-threonine + NADP(+) = aminoacetone + CO2 + NADPH</text>
        <dbReference type="Rhea" id="RHEA:43524"/>
        <dbReference type="ChEBI" id="CHEBI:16526"/>
        <dbReference type="ChEBI" id="CHEBI:57783"/>
        <dbReference type="ChEBI" id="CHEBI:58320"/>
        <dbReference type="ChEBI" id="CHEBI:58349"/>
        <dbReference type="ChEBI" id="CHEBI:58585"/>
        <dbReference type="EC" id="1.1.1.381"/>
    </reaction>
</comment>
<dbReference type="PIRSF" id="PIRSF000126">
    <property type="entry name" value="11-beta-HSD1"/>
    <property type="match status" value="1"/>
</dbReference>
<comment type="function">
    <text evidence="9">NADP-dependent dehydrogenase with broad substrate specificity acting on 3-hydroxy acids. Catalyzes the NADP-dependent oxidation of L-allo-threonine to L-2-amino-3-keto-butyrate, which is spontaneously decarboxylated into aminoacetone. Also acts on D-threonine, L-serine, D-serine, D-3-hydroxyisobutyrate, L-3-hydroxyisobutyrate, D-glycerate and L-glycerate. Able to catalyze the reduction of the malonic semialdehyde to 3-hydroxypropionic acid. YdfG is apparently supplementing RutE, the presumed malonic semialdehyde reductase involved in pyrimidine degradation since both are able to detoxify malonic semialdehyde.</text>
</comment>
<proteinExistence type="inferred from homology"/>
<evidence type="ECO:0000256" key="2">
    <source>
        <dbReference type="ARBA" id="ARBA00023002"/>
    </source>
</evidence>
<comment type="similarity">
    <text evidence="1 11">Belongs to the short-chain dehydrogenases/reductases (SDR) family.</text>
</comment>
<name>A0A7V8SXV4_9BACT</name>
<reference evidence="12" key="1">
    <citation type="submission" date="2020-06" db="EMBL/GenBank/DDBJ databases">
        <title>Legume-microbial interactions unlock mineral nutrients during tropical forest succession.</title>
        <authorList>
            <person name="Epihov D.Z."/>
        </authorList>
    </citation>
    <scope>NUCLEOTIDE SEQUENCE [LARGE SCALE GENOMIC DNA]</scope>
    <source>
        <strain evidence="12">Pan2503</strain>
    </source>
</reference>
<evidence type="ECO:0000256" key="6">
    <source>
        <dbReference type="ARBA" id="ARBA00044065"/>
    </source>
</evidence>
<keyword evidence="2" id="KW-0560">Oxidoreductase</keyword>
<evidence type="ECO:0000256" key="3">
    <source>
        <dbReference type="ARBA" id="ARBA00043812"/>
    </source>
</evidence>
<dbReference type="AlphaFoldDB" id="A0A7V8SXV4"/>
<dbReference type="PANTHER" id="PTHR43086">
    <property type="entry name" value="VERY-LONG-CHAIN 3-OXOOACYL-COA REDUCTASE"/>
    <property type="match status" value="1"/>
</dbReference>
<accession>A0A7V8SXV4</accession>
<dbReference type="EC" id="1.1.1.381" evidence="5"/>
<protein>
    <recommendedName>
        <fullName evidence="6">NADP-dependent 3-hydroxy acid dehydrogenase YdfG</fullName>
        <ecNumber evidence="4">1.1.1.298</ecNumber>
        <ecNumber evidence="5">1.1.1.381</ecNumber>
    </recommendedName>
    <alternativeName>
        <fullName evidence="8">L-allo-threonine dehydrogenase</fullName>
    </alternativeName>
    <alternativeName>
        <fullName evidence="7">Malonic semialdehyde reductase</fullName>
    </alternativeName>
</protein>
<gene>
    <name evidence="12" type="ORF">HRJ53_17405</name>
</gene>
<dbReference type="InterPro" id="IPR002347">
    <property type="entry name" value="SDR_fam"/>
</dbReference>
<sequence length="266" mass="28958">MREAWSGKWALVTGASAGIGVALAEELASGGTNLVLTARRKDRLEALAERLTSTYKIRTQVVPADLADPRAPEGIYAFTRENGIEVDLLINNAGFGKYGEFPFADKQRLLEMVQVNCAAVVHLTHLYLREMTARRRGDILILASTASFQAVPYISTYAATKAFDLLFAEGLAEEMKPYGIRVCALCPGSTQSEFHAVAGQETFIHRAESAQKVARTGLRALAGGKSYVISGLGNYLGAHGERLVPRRLVTRTAARLFKPKDKNRAC</sequence>
<dbReference type="InterPro" id="IPR036291">
    <property type="entry name" value="NAD(P)-bd_dom_sf"/>
</dbReference>
<dbReference type="Gene3D" id="3.40.50.720">
    <property type="entry name" value="NAD(P)-binding Rossmann-like Domain"/>
    <property type="match status" value="1"/>
</dbReference>
<evidence type="ECO:0000256" key="10">
    <source>
        <dbReference type="ARBA" id="ARBA00047274"/>
    </source>
</evidence>
<dbReference type="EC" id="1.1.1.298" evidence="4"/>
<evidence type="ECO:0000256" key="7">
    <source>
        <dbReference type="ARBA" id="ARBA00044271"/>
    </source>
</evidence>
<dbReference type="Proteomes" id="UP000567293">
    <property type="component" value="Unassembled WGS sequence"/>
</dbReference>
<dbReference type="PRINTS" id="PR00081">
    <property type="entry name" value="GDHRDH"/>
</dbReference>
<evidence type="ECO:0000256" key="4">
    <source>
        <dbReference type="ARBA" id="ARBA00044050"/>
    </source>
</evidence>
<evidence type="ECO:0000256" key="8">
    <source>
        <dbReference type="ARBA" id="ARBA00044349"/>
    </source>
</evidence>
<dbReference type="SUPFAM" id="SSF51735">
    <property type="entry name" value="NAD(P)-binding Rossmann-fold domains"/>
    <property type="match status" value="1"/>
</dbReference>
<evidence type="ECO:0000256" key="9">
    <source>
        <dbReference type="ARBA" id="ARBA00045650"/>
    </source>
</evidence>
<dbReference type="PRINTS" id="PR00080">
    <property type="entry name" value="SDRFAMILY"/>
</dbReference>
<organism evidence="12 13">
    <name type="scientific">Candidatus Acidiferrum panamense</name>
    <dbReference type="NCBI Taxonomy" id="2741543"/>
    <lineage>
        <taxon>Bacteria</taxon>
        <taxon>Pseudomonadati</taxon>
        <taxon>Acidobacteriota</taxon>
        <taxon>Terriglobia</taxon>
        <taxon>Candidatus Acidiferrales</taxon>
        <taxon>Candidatus Acidiferrum</taxon>
    </lineage>
</organism>